<keyword evidence="2" id="KW-1185">Reference proteome</keyword>
<organism evidence="1 2">
    <name type="scientific">Streptomyces marianii</name>
    <dbReference type="NCBI Taxonomy" id="1817406"/>
    <lineage>
        <taxon>Bacteria</taxon>
        <taxon>Bacillati</taxon>
        <taxon>Actinomycetota</taxon>
        <taxon>Actinomycetes</taxon>
        <taxon>Kitasatosporales</taxon>
        <taxon>Streptomycetaceae</taxon>
        <taxon>Streptomyces</taxon>
    </lineage>
</organism>
<name>A0A5R9E5R7_9ACTN</name>
<sequence>MVAVEALLAGLGVGGVPLSQIEVAADRRDRSEDFTDPLGAVFQCLGVGEVAVGQLLGHIALLRLVDQVEVLGFR</sequence>
<reference evidence="1 2" key="1">
    <citation type="submission" date="2019-05" db="EMBL/GenBank/DDBJ databases">
        <title>Streptomyces marianii sp. nov., a novel marine actinomycete from southern coast of India.</title>
        <authorList>
            <person name="Iniyan A.M."/>
            <person name="Wink J."/>
            <person name="Ramprasad E."/>
            <person name="Ramana C.V."/>
            <person name="Bunk B."/>
            <person name="Sproer C."/>
            <person name="Joseph F.-J.R.S."/>
            <person name="Vincent S.G.P."/>
        </authorList>
    </citation>
    <scope>NUCLEOTIDE SEQUENCE [LARGE SCALE GENOMIC DNA]</scope>
    <source>
        <strain evidence="1 2">ICN19</strain>
    </source>
</reference>
<accession>A0A5R9E5R7</accession>
<evidence type="ECO:0000313" key="2">
    <source>
        <dbReference type="Proteomes" id="UP000305921"/>
    </source>
</evidence>
<protein>
    <submittedName>
        <fullName evidence="1">Uncharacterized protein</fullName>
    </submittedName>
</protein>
<comment type="caution">
    <text evidence="1">The sequence shown here is derived from an EMBL/GenBank/DDBJ whole genome shotgun (WGS) entry which is preliminary data.</text>
</comment>
<dbReference type="AlphaFoldDB" id="A0A5R9E5R7"/>
<dbReference type="Proteomes" id="UP000305921">
    <property type="component" value="Unassembled WGS sequence"/>
</dbReference>
<dbReference type="EMBL" id="VAWE01000001">
    <property type="protein sequence ID" value="TLQ43353.1"/>
    <property type="molecule type" value="Genomic_DNA"/>
</dbReference>
<proteinExistence type="predicted"/>
<dbReference type="RefSeq" id="WP_138052776.1">
    <property type="nucleotide sequence ID" value="NZ_VAWE01000001.1"/>
</dbReference>
<gene>
    <name evidence="1" type="ORF">FEF34_09560</name>
</gene>
<evidence type="ECO:0000313" key="1">
    <source>
        <dbReference type="EMBL" id="TLQ43353.1"/>
    </source>
</evidence>